<dbReference type="OMA" id="HLSYWHM"/>
<sequence>MIVMIKHDLKWIKLKSQQYYHHLSYWHMTTLSTINDQLLSFISVNDMIIEVLLSSFRIFCYHFSSSILQLLIFNLILQTVLLPYANGKTDIAITNSNSNNSGNSETDSSLSSLPDDIFDIHEPIKNIIGGVYSSNITLYYRNSPYHVQTDLTIETNAVLTIETGVRIYFDNGIGIKIKGTIRAMVEMIHNVNDT</sequence>
<proteinExistence type="predicted"/>
<dbReference type="Proteomes" id="UP000270924">
    <property type="component" value="Unassembled WGS sequence"/>
</dbReference>
<evidence type="ECO:0000313" key="2">
    <source>
        <dbReference type="Proteomes" id="UP000270924"/>
    </source>
</evidence>
<accession>A0A3P7DNZ6</accession>
<protein>
    <submittedName>
        <fullName evidence="1">Uncharacterized protein</fullName>
    </submittedName>
</protein>
<name>A0A3P7DNZ6_WUCBA</name>
<evidence type="ECO:0000313" key="1">
    <source>
        <dbReference type="EMBL" id="VDM11650.1"/>
    </source>
</evidence>
<dbReference type="EMBL" id="UYWW01002322">
    <property type="protein sequence ID" value="VDM11650.1"/>
    <property type="molecule type" value="Genomic_DNA"/>
</dbReference>
<keyword evidence="2" id="KW-1185">Reference proteome</keyword>
<reference evidence="1 2" key="1">
    <citation type="submission" date="2018-11" db="EMBL/GenBank/DDBJ databases">
        <authorList>
            <consortium name="Pathogen Informatics"/>
        </authorList>
    </citation>
    <scope>NUCLEOTIDE SEQUENCE [LARGE SCALE GENOMIC DNA]</scope>
</reference>
<dbReference type="InParanoid" id="A0A3P7DNZ6"/>
<organism evidence="1 2">
    <name type="scientific">Wuchereria bancrofti</name>
    <dbReference type="NCBI Taxonomy" id="6293"/>
    <lineage>
        <taxon>Eukaryota</taxon>
        <taxon>Metazoa</taxon>
        <taxon>Ecdysozoa</taxon>
        <taxon>Nematoda</taxon>
        <taxon>Chromadorea</taxon>
        <taxon>Rhabditida</taxon>
        <taxon>Spirurina</taxon>
        <taxon>Spiruromorpha</taxon>
        <taxon>Filarioidea</taxon>
        <taxon>Onchocercidae</taxon>
        <taxon>Wuchereria</taxon>
    </lineage>
</organism>
<gene>
    <name evidence="1" type="ORF">WBA_LOCUS5036</name>
</gene>
<dbReference type="OrthoDB" id="536948at2759"/>
<dbReference type="AlphaFoldDB" id="A0A3P7DNZ6"/>